<dbReference type="RefSeq" id="WP_145435042.1">
    <property type="nucleotide sequence ID" value="NZ_CP036339.1"/>
</dbReference>
<protein>
    <recommendedName>
        <fullName evidence="5">Bacterial type II and III secretion system protein</fullName>
    </recommendedName>
</protein>
<proteinExistence type="predicted"/>
<evidence type="ECO:0000256" key="1">
    <source>
        <dbReference type="SAM" id="MobiDB-lite"/>
    </source>
</evidence>
<feature type="signal peptide" evidence="2">
    <location>
        <begin position="1"/>
        <end position="19"/>
    </location>
</feature>
<evidence type="ECO:0008006" key="5">
    <source>
        <dbReference type="Google" id="ProtNLM"/>
    </source>
</evidence>
<feature type="compositionally biased region" description="Low complexity" evidence="1">
    <location>
        <begin position="57"/>
        <end position="76"/>
    </location>
</feature>
<sequence precursor="true">MSRLVLSLVGSLGVCLAVAADAPNVFAQYGSGSGAGWQAQSNPAPPASAYEQKNAQPLSSAAAAPITPTPSSASEPITHAQVTKGTGQLPSDHGQVWREYDITPYTTRVQSSEHPEQLIVDWILRETGYEAWHSTPVGLLSADRQTLRVYHTPQMQATVADIVDRFVSTKAQNHGFGLRIITLKNPNWRTRAVPLMTSIPVQSPGVQAWIMARESAAVMLAEMRSRTDFREHTTAHQMVLNGQTSIVSTMRPRTYSKGIIANQTTWPGFQPELGQIDEGFSLEFSPLLSIDATTTDAVVKLKLSQIEKMIPVQLEVPSVAAANQKAQIDVPQMTMVQIHERFRWPTDQVLLLSIGVVATPGPDKSNPLTDVLPLPKSAPRADALLLVESSGTAAQPLPSVAGAPGTTPMATPMTARSERTFHGRY</sequence>
<dbReference type="KEGG" id="llh:I41_45940"/>
<keyword evidence="2" id="KW-0732">Signal</keyword>
<evidence type="ECO:0000313" key="4">
    <source>
        <dbReference type="Proteomes" id="UP000317909"/>
    </source>
</evidence>
<organism evidence="3 4">
    <name type="scientific">Lacipirellula limnantheis</name>
    <dbReference type="NCBI Taxonomy" id="2528024"/>
    <lineage>
        <taxon>Bacteria</taxon>
        <taxon>Pseudomonadati</taxon>
        <taxon>Planctomycetota</taxon>
        <taxon>Planctomycetia</taxon>
        <taxon>Pirellulales</taxon>
        <taxon>Lacipirellulaceae</taxon>
        <taxon>Lacipirellula</taxon>
    </lineage>
</organism>
<evidence type="ECO:0000256" key="2">
    <source>
        <dbReference type="SAM" id="SignalP"/>
    </source>
</evidence>
<evidence type="ECO:0000313" key="3">
    <source>
        <dbReference type="EMBL" id="QDT75384.1"/>
    </source>
</evidence>
<dbReference type="AlphaFoldDB" id="A0A517U432"/>
<name>A0A517U432_9BACT</name>
<dbReference type="OrthoDB" id="248838at2"/>
<gene>
    <name evidence="3" type="ORF">I41_45940</name>
</gene>
<keyword evidence="4" id="KW-1185">Reference proteome</keyword>
<accession>A0A517U432</accession>
<dbReference type="EMBL" id="CP036339">
    <property type="protein sequence ID" value="QDT75384.1"/>
    <property type="molecule type" value="Genomic_DNA"/>
</dbReference>
<reference evidence="3 4" key="1">
    <citation type="submission" date="2019-02" db="EMBL/GenBank/DDBJ databases">
        <title>Deep-cultivation of Planctomycetes and their phenomic and genomic characterization uncovers novel biology.</title>
        <authorList>
            <person name="Wiegand S."/>
            <person name="Jogler M."/>
            <person name="Boedeker C."/>
            <person name="Pinto D."/>
            <person name="Vollmers J."/>
            <person name="Rivas-Marin E."/>
            <person name="Kohn T."/>
            <person name="Peeters S.H."/>
            <person name="Heuer A."/>
            <person name="Rast P."/>
            <person name="Oberbeckmann S."/>
            <person name="Bunk B."/>
            <person name="Jeske O."/>
            <person name="Meyerdierks A."/>
            <person name="Storesund J.E."/>
            <person name="Kallscheuer N."/>
            <person name="Luecker S."/>
            <person name="Lage O.M."/>
            <person name="Pohl T."/>
            <person name="Merkel B.J."/>
            <person name="Hornburger P."/>
            <person name="Mueller R.-W."/>
            <person name="Bruemmer F."/>
            <person name="Labrenz M."/>
            <person name="Spormann A.M."/>
            <person name="Op den Camp H."/>
            <person name="Overmann J."/>
            <person name="Amann R."/>
            <person name="Jetten M.S.M."/>
            <person name="Mascher T."/>
            <person name="Medema M.H."/>
            <person name="Devos D.P."/>
            <person name="Kaster A.-K."/>
            <person name="Ovreas L."/>
            <person name="Rohde M."/>
            <person name="Galperin M.Y."/>
            <person name="Jogler C."/>
        </authorList>
    </citation>
    <scope>NUCLEOTIDE SEQUENCE [LARGE SCALE GENOMIC DNA]</scope>
    <source>
        <strain evidence="3 4">I41</strain>
    </source>
</reference>
<dbReference type="Proteomes" id="UP000317909">
    <property type="component" value="Chromosome"/>
</dbReference>
<feature type="chain" id="PRO_5021970137" description="Bacterial type II and III secretion system protein" evidence="2">
    <location>
        <begin position="20"/>
        <end position="425"/>
    </location>
</feature>
<feature type="region of interest" description="Disordered" evidence="1">
    <location>
        <begin position="33"/>
        <end position="76"/>
    </location>
</feature>